<evidence type="ECO:0000256" key="4">
    <source>
        <dbReference type="ARBA" id="ARBA00022490"/>
    </source>
</evidence>
<organism evidence="13 14">
    <name type="scientific">Tritrichomonas musculus</name>
    <dbReference type="NCBI Taxonomy" id="1915356"/>
    <lineage>
        <taxon>Eukaryota</taxon>
        <taxon>Metamonada</taxon>
        <taxon>Parabasalia</taxon>
        <taxon>Tritrichomonadida</taxon>
        <taxon>Tritrichomonadidae</taxon>
        <taxon>Tritrichomonas</taxon>
    </lineage>
</organism>
<evidence type="ECO:0000256" key="2">
    <source>
        <dbReference type="ARBA" id="ARBA00005312"/>
    </source>
</evidence>
<name>A0ABR2IPP5_9EUKA</name>
<dbReference type="PROSITE" id="PS50862">
    <property type="entry name" value="AA_TRNA_LIGASE_II"/>
    <property type="match status" value="1"/>
</dbReference>
<evidence type="ECO:0000256" key="8">
    <source>
        <dbReference type="ARBA" id="ARBA00022917"/>
    </source>
</evidence>
<dbReference type="Gene3D" id="3.30.930.10">
    <property type="entry name" value="Bira Bifunctional Protein, Domain 2"/>
    <property type="match status" value="1"/>
</dbReference>
<dbReference type="PANTHER" id="PTHR43450:SF1">
    <property type="entry name" value="ASPARTATE--TRNA LIGASE, CYTOPLASMIC"/>
    <property type="match status" value="1"/>
</dbReference>
<dbReference type="Gene3D" id="2.40.50.140">
    <property type="entry name" value="Nucleic acid-binding proteins"/>
    <property type="match status" value="1"/>
</dbReference>
<dbReference type="InterPro" id="IPR045864">
    <property type="entry name" value="aa-tRNA-synth_II/BPL/LPL"/>
</dbReference>
<dbReference type="SUPFAM" id="SSF50249">
    <property type="entry name" value="Nucleic acid-binding proteins"/>
    <property type="match status" value="1"/>
</dbReference>
<dbReference type="EC" id="6.1.1.12" evidence="3"/>
<evidence type="ECO:0000256" key="7">
    <source>
        <dbReference type="ARBA" id="ARBA00022840"/>
    </source>
</evidence>
<dbReference type="HAMAP" id="MF_02075">
    <property type="entry name" value="Asp_tRNA_synth_type2"/>
    <property type="match status" value="1"/>
</dbReference>
<keyword evidence="4" id="KW-0963">Cytoplasm</keyword>
<keyword evidence="5" id="KW-0436">Ligase</keyword>
<dbReference type="InterPro" id="IPR012340">
    <property type="entry name" value="NA-bd_OB-fold"/>
</dbReference>
<keyword evidence="7" id="KW-0067">ATP-binding</keyword>
<dbReference type="NCBIfam" id="NF003483">
    <property type="entry name" value="PRK05159.1"/>
    <property type="match status" value="1"/>
</dbReference>
<evidence type="ECO:0000256" key="9">
    <source>
        <dbReference type="ARBA" id="ARBA00023146"/>
    </source>
</evidence>
<comment type="caution">
    <text evidence="13">The sequence shown here is derived from an EMBL/GenBank/DDBJ whole genome shotgun (WGS) entry which is preliminary data.</text>
</comment>
<dbReference type="NCBIfam" id="TIGR00458">
    <property type="entry name" value="aspS_nondisc"/>
    <property type="match status" value="1"/>
</dbReference>
<keyword evidence="6" id="KW-0547">Nucleotide-binding</keyword>
<reference evidence="13 14" key="1">
    <citation type="submission" date="2024-04" db="EMBL/GenBank/DDBJ databases">
        <title>Tritrichomonas musculus Genome.</title>
        <authorList>
            <person name="Alves-Ferreira E."/>
            <person name="Grigg M."/>
            <person name="Lorenzi H."/>
            <person name="Galac M."/>
        </authorList>
    </citation>
    <scope>NUCLEOTIDE SEQUENCE [LARGE SCALE GENOMIC DNA]</scope>
    <source>
        <strain evidence="13 14">EAF2021</strain>
    </source>
</reference>
<keyword evidence="14" id="KW-1185">Reference proteome</keyword>
<evidence type="ECO:0000313" key="14">
    <source>
        <dbReference type="Proteomes" id="UP001470230"/>
    </source>
</evidence>
<dbReference type="SUPFAM" id="SSF55681">
    <property type="entry name" value="Class II aaRS and biotin synthetases"/>
    <property type="match status" value="1"/>
</dbReference>
<evidence type="ECO:0000256" key="10">
    <source>
        <dbReference type="ARBA" id="ARBA00047904"/>
    </source>
</evidence>
<evidence type="ECO:0000256" key="6">
    <source>
        <dbReference type="ARBA" id="ARBA00022741"/>
    </source>
</evidence>
<evidence type="ECO:0000256" key="1">
    <source>
        <dbReference type="ARBA" id="ARBA00004496"/>
    </source>
</evidence>
<feature type="domain" description="Aminoacyl-transfer RNA synthetases class-II family profile" evidence="12">
    <location>
        <begin position="186"/>
        <end position="481"/>
    </location>
</feature>
<dbReference type="EMBL" id="JAPFFF010000015">
    <property type="protein sequence ID" value="KAK8866520.1"/>
    <property type="molecule type" value="Genomic_DNA"/>
</dbReference>
<dbReference type="InterPro" id="IPR002312">
    <property type="entry name" value="Asp/Asn-tRNA-synth_IIb"/>
</dbReference>
<dbReference type="Proteomes" id="UP001470230">
    <property type="component" value="Unassembled WGS sequence"/>
</dbReference>
<evidence type="ECO:0000256" key="11">
    <source>
        <dbReference type="SAM" id="Coils"/>
    </source>
</evidence>
<feature type="coiled-coil region" evidence="11">
    <location>
        <begin position="343"/>
        <end position="370"/>
    </location>
</feature>
<dbReference type="PRINTS" id="PR01042">
    <property type="entry name" value="TRNASYNTHASP"/>
</dbReference>
<gene>
    <name evidence="13" type="ORF">M9Y10_009484</name>
</gene>
<dbReference type="Pfam" id="PF00152">
    <property type="entry name" value="tRNA-synt_2"/>
    <property type="match status" value="1"/>
</dbReference>
<accession>A0ABR2IPP5</accession>
<keyword evidence="11" id="KW-0175">Coiled coil</keyword>
<evidence type="ECO:0000256" key="5">
    <source>
        <dbReference type="ARBA" id="ARBA00022598"/>
    </source>
</evidence>
<comment type="subcellular location">
    <subcellularLocation>
        <location evidence="1">Cytoplasm</location>
    </subcellularLocation>
</comment>
<dbReference type="InterPro" id="IPR006195">
    <property type="entry name" value="aa-tRNA-synth_II"/>
</dbReference>
<dbReference type="CDD" id="cd00776">
    <property type="entry name" value="AsxRS_core"/>
    <property type="match status" value="1"/>
</dbReference>
<sequence length="489" mass="55240">MSTSTLYGDVPLIMSNETTDRKILSVLDIKEDLVDQEIIVRAFAAVVRGKGKCAFLLLRSQIATIQAAAFVQDNKNEEQVNFVKYIRGIPVESLVEIVGKLVKTDRPVTSATIQNFEIQVSECHCVSRAQPTPVVVADCARVTEEDDDDSGAQSKPADKSRPTVTQKLRLDNRVLDLRTVANQGIFRIQSKIGQFFREYLYQHGFQEIHTPKLIPTASEGGANVFKVDYFKTFAYLAQSPQLYKQMAVVSGMPRVFEVGPVFRAENSFTHRHLTEFTGLDAEMEIKENYHEALEIFKDLLATIFNRLLNECRPEIEAVKSQFPSTDVVINPVIINFKDAVKMLHDAGCQMDELQDLTSELEKKLGDLVKEKYNTDFYILDKFPSSVRPFYTMPDPQDPNYSNSFDMFLRGEEIVSGAQRIHDSELLLKRAAELKVDLTPIQPYVDCFKYGAPPHAGLGCGLDRMTFLFLGLKNVRRGSMFPRDPSRLTP</sequence>
<proteinExistence type="inferred from homology"/>
<keyword evidence="9" id="KW-0030">Aminoacyl-tRNA synthetase</keyword>
<keyword evidence="8" id="KW-0648">Protein biosynthesis</keyword>
<evidence type="ECO:0000313" key="13">
    <source>
        <dbReference type="EMBL" id="KAK8866520.1"/>
    </source>
</evidence>
<dbReference type="PANTHER" id="PTHR43450">
    <property type="entry name" value="ASPARTYL-TRNA SYNTHETASE"/>
    <property type="match status" value="1"/>
</dbReference>
<protein>
    <recommendedName>
        <fullName evidence="3">aspartate--tRNA ligase</fullName>
        <ecNumber evidence="3">6.1.1.12</ecNumber>
    </recommendedName>
</protein>
<evidence type="ECO:0000259" key="12">
    <source>
        <dbReference type="PROSITE" id="PS50862"/>
    </source>
</evidence>
<comment type="similarity">
    <text evidence="2">Belongs to the class-II aminoacyl-tRNA synthetase family. Type 2 subfamily.</text>
</comment>
<dbReference type="InterPro" id="IPR004364">
    <property type="entry name" value="Aa-tRNA-synt_II"/>
</dbReference>
<evidence type="ECO:0000256" key="3">
    <source>
        <dbReference type="ARBA" id="ARBA00012841"/>
    </source>
</evidence>
<dbReference type="CDD" id="cd04320">
    <property type="entry name" value="AspRS_cyto_N"/>
    <property type="match status" value="1"/>
</dbReference>
<dbReference type="InterPro" id="IPR004523">
    <property type="entry name" value="Asp-tRNA_synthase_2"/>
</dbReference>
<comment type="catalytic activity">
    <reaction evidence="10">
        <text>tRNA(Asp) + L-aspartate + ATP = L-aspartyl-tRNA(Asp) + AMP + diphosphate</text>
        <dbReference type="Rhea" id="RHEA:19649"/>
        <dbReference type="Rhea" id="RHEA-COMP:9660"/>
        <dbReference type="Rhea" id="RHEA-COMP:9678"/>
        <dbReference type="ChEBI" id="CHEBI:29991"/>
        <dbReference type="ChEBI" id="CHEBI:30616"/>
        <dbReference type="ChEBI" id="CHEBI:33019"/>
        <dbReference type="ChEBI" id="CHEBI:78442"/>
        <dbReference type="ChEBI" id="CHEBI:78516"/>
        <dbReference type="ChEBI" id="CHEBI:456215"/>
        <dbReference type="EC" id="6.1.1.12"/>
    </reaction>
</comment>